<name>A0A8S5LTI3_9CAUD</name>
<dbReference type="InterPro" id="IPR003615">
    <property type="entry name" value="HNH_nuc"/>
</dbReference>
<evidence type="ECO:0000259" key="2">
    <source>
        <dbReference type="Pfam" id="PF07463"/>
    </source>
</evidence>
<organism evidence="4">
    <name type="scientific">Myoviridae sp. ct25F5</name>
    <dbReference type="NCBI Taxonomy" id="2826604"/>
    <lineage>
        <taxon>Viruses</taxon>
        <taxon>Duplodnaviria</taxon>
        <taxon>Heunggongvirae</taxon>
        <taxon>Uroviricota</taxon>
        <taxon>Caudoviricetes</taxon>
    </lineage>
</organism>
<protein>
    <submittedName>
        <fullName evidence="4">Homing endonuclease</fullName>
    </submittedName>
</protein>
<evidence type="ECO:0000313" key="4">
    <source>
        <dbReference type="EMBL" id="DAD73179.1"/>
    </source>
</evidence>
<feature type="domain" description="Nuclease-associated modular DNA-binding 1" evidence="1">
    <location>
        <begin position="138"/>
        <end position="164"/>
    </location>
</feature>
<dbReference type="GO" id="GO:0004519">
    <property type="term" value="F:endonuclease activity"/>
    <property type="evidence" value="ECO:0007669"/>
    <property type="project" value="UniProtKB-KW"/>
</dbReference>
<dbReference type="InterPro" id="IPR010902">
    <property type="entry name" value="NUMOD4"/>
</dbReference>
<dbReference type="InterPro" id="IPR044925">
    <property type="entry name" value="His-Me_finger_sf"/>
</dbReference>
<feature type="domain" description="HNH nuclease" evidence="3">
    <location>
        <begin position="60"/>
        <end position="103"/>
    </location>
</feature>
<dbReference type="Pfam" id="PF07463">
    <property type="entry name" value="NUMOD4"/>
    <property type="match status" value="1"/>
</dbReference>
<dbReference type="InterPro" id="IPR010896">
    <property type="entry name" value="NUMOD1"/>
</dbReference>
<sequence>MDFENELWKEIEGYGGRYQVSNCGRIWNVATQSMMKPQLKKTGYLCLNLMKPNKKLVSERVHRLVALYFCEKPDGCNVVNHIDSNKTNNHAENLEWTTVSGNTKHCFENNPVFRKQVLANSIKAASKVVLTLEVRDKDDFLIGVFRGYKEAAEALGINEKTVRNIRFNQFLTNRHGFTVTAIEKGGDAV</sequence>
<dbReference type="Pfam" id="PF13392">
    <property type="entry name" value="HNH_3"/>
    <property type="match status" value="1"/>
</dbReference>
<dbReference type="Pfam" id="PF07453">
    <property type="entry name" value="NUMOD1"/>
    <property type="match status" value="1"/>
</dbReference>
<proteinExistence type="predicted"/>
<accession>A0A8S5LTI3</accession>
<keyword evidence="4" id="KW-0255">Endonuclease</keyword>
<keyword evidence="4" id="KW-0378">Hydrolase</keyword>
<evidence type="ECO:0000259" key="3">
    <source>
        <dbReference type="Pfam" id="PF13392"/>
    </source>
</evidence>
<dbReference type="SUPFAM" id="SSF54060">
    <property type="entry name" value="His-Me finger endonucleases"/>
    <property type="match status" value="1"/>
</dbReference>
<dbReference type="Gene3D" id="3.90.75.20">
    <property type="match status" value="1"/>
</dbReference>
<reference evidence="4" key="1">
    <citation type="journal article" date="2021" name="Proc. Natl. Acad. Sci. U.S.A.">
        <title>A Catalog of Tens of Thousands of Viruses from Human Metagenomes Reveals Hidden Associations with Chronic Diseases.</title>
        <authorList>
            <person name="Tisza M.J."/>
            <person name="Buck C.B."/>
        </authorList>
    </citation>
    <scope>NUCLEOTIDE SEQUENCE</scope>
    <source>
        <strain evidence="4">Ct25F5</strain>
    </source>
</reference>
<keyword evidence="4" id="KW-0540">Nuclease</keyword>
<dbReference type="GO" id="GO:0016788">
    <property type="term" value="F:hydrolase activity, acting on ester bonds"/>
    <property type="evidence" value="ECO:0007669"/>
    <property type="project" value="InterPro"/>
</dbReference>
<evidence type="ECO:0000259" key="1">
    <source>
        <dbReference type="Pfam" id="PF07453"/>
    </source>
</evidence>
<dbReference type="EMBL" id="BK014731">
    <property type="protein sequence ID" value="DAD73179.1"/>
    <property type="molecule type" value="Genomic_DNA"/>
</dbReference>
<feature type="domain" description="NUMOD4" evidence="2">
    <location>
        <begin position="6"/>
        <end position="49"/>
    </location>
</feature>